<dbReference type="HAMAP" id="MF_01400">
    <property type="entry name" value="MsrB"/>
    <property type="match status" value="1"/>
</dbReference>
<dbReference type="KEGG" id="glj:GKIL_1213"/>
<evidence type="ECO:0000256" key="1">
    <source>
        <dbReference type="ARBA" id="ARBA00007174"/>
    </source>
</evidence>
<keyword evidence="2 6" id="KW-0479">Metal-binding</keyword>
<evidence type="ECO:0000256" key="3">
    <source>
        <dbReference type="ARBA" id="ARBA00022833"/>
    </source>
</evidence>
<feature type="binding site" evidence="6">
    <location>
        <position position="54"/>
    </location>
    <ligand>
        <name>Zn(2+)</name>
        <dbReference type="ChEBI" id="CHEBI:29105"/>
    </ligand>
</feature>
<dbReference type="Proteomes" id="UP000017396">
    <property type="component" value="Chromosome"/>
</dbReference>
<sequence>MVQMIEKVVKTDEQWQQQLTREQYLVTRKKGTERPFCGAFYDHKQPGIYTCVCCGLPLFTADAKFDSGTGWPSFFAPVSAENVRTETDTSHGMRRTEILCARCDAHLGHVFTDGPRPTGLRYCLNSVALEFTPTAPERTTSTSSDLPVS</sequence>
<dbReference type="GO" id="GO:0006979">
    <property type="term" value="P:response to oxidative stress"/>
    <property type="evidence" value="ECO:0007669"/>
    <property type="project" value="InterPro"/>
</dbReference>
<evidence type="ECO:0000256" key="4">
    <source>
        <dbReference type="ARBA" id="ARBA00023002"/>
    </source>
</evidence>
<organism evidence="8 9">
    <name type="scientific">Gloeobacter kilaueensis (strain ATCC BAA-2537 / CCAP 1431/1 / ULC 316 / JS1)</name>
    <dbReference type="NCBI Taxonomy" id="1183438"/>
    <lineage>
        <taxon>Bacteria</taxon>
        <taxon>Bacillati</taxon>
        <taxon>Cyanobacteriota</taxon>
        <taxon>Cyanophyceae</taxon>
        <taxon>Gloeobacterales</taxon>
        <taxon>Gloeobacteraceae</taxon>
        <taxon>Gloeobacter</taxon>
    </lineage>
</organism>
<dbReference type="HOGENOM" id="CLU_031040_8_5_3"/>
<dbReference type="EMBL" id="CP003587">
    <property type="protein sequence ID" value="AGY57459.1"/>
    <property type="molecule type" value="Genomic_DNA"/>
</dbReference>
<feature type="binding site" evidence="6">
    <location>
        <position position="103"/>
    </location>
    <ligand>
        <name>Zn(2+)</name>
        <dbReference type="ChEBI" id="CHEBI:29105"/>
    </ligand>
</feature>
<dbReference type="GO" id="GO:0005737">
    <property type="term" value="C:cytoplasm"/>
    <property type="evidence" value="ECO:0007669"/>
    <property type="project" value="TreeGrafter"/>
</dbReference>
<comment type="similarity">
    <text evidence="1 6">Belongs to the MsrB Met sulfoxide reductase family.</text>
</comment>
<accession>U5QIM2</accession>
<dbReference type="GO" id="GO:0033743">
    <property type="term" value="F:peptide-methionine (R)-S-oxide reductase activity"/>
    <property type="evidence" value="ECO:0007669"/>
    <property type="project" value="UniProtKB-UniRule"/>
</dbReference>
<feature type="binding site" evidence="6">
    <location>
        <position position="100"/>
    </location>
    <ligand>
        <name>Zn(2+)</name>
        <dbReference type="ChEBI" id="CHEBI:29105"/>
    </ligand>
</feature>
<evidence type="ECO:0000256" key="6">
    <source>
        <dbReference type="HAMAP-Rule" id="MF_01400"/>
    </source>
</evidence>
<proteinExistence type="inferred from homology"/>
<evidence type="ECO:0000256" key="5">
    <source>
        <dbReference type="ARBA" id="ARBA00048488"/>
    </source>
</evidence>
<dbReference type="STRING" id="1183438.GKIL_1213"/>
<gene>
    <name evidence="6 8" type="primary">msrB</name>
    <name evidence="8" type="ORF">GKIL_1213</name>
</gene>
<dbReference type="AlphaFoldDB" id="U5QIM2"/>
<protein>
    <recommendedName>
        <fullName evidence="6">Peptide methionine sulfoxide reductase MsrB</fullName>
        <ecNumber evidence="6">1.8.4.12</ecNumber>
    </recommendedName>
    <alternativeName>
        <fullName evidence="6">Peptide-methionine (R)-S-oxide reductase</fullName>
    </alternativeName>
</protein>
<dbReference type="PROSITE" id="PS51790">
    <property type="entry name" value="MSRB"/>
    <property type="match status" value="1"/>
</dbReference>
<dbReference type="PANTHER" id="PTHR10173:SF52">
    <property type="entry name" value="METHIONINE-R-SULFOXIDE REDUCTASE B1"/>
    <property type="match status" value="1"/>
</dbReference>
<dbReference type="PATRIC" id="fig|1183438.3.peg.1195"/>
<keyword evidence="9" id="KW-1185">Reference proteome</keyword>
<evidence type="ECO:0000313" key="9">
    <source>
        <dbReference type="Proteomes" id="UP000017396"/>
    </source>
</evidence>
<comment type="catalytic activity">
    <reaction evidence="5 6">
        <text>L-methionyl-[protein] + [thioredoxin]-disulfide + H2O = L-methionyl-(R)-S-oxide-[protein] + [thioredoxin]-dithiol</text>
        <dbReference type="Rhea" id="RHEA:24164"/>
        <dbReference type="Rhea" id="RHEA-COMP:10698"/>
        <dbReference type="Rhea" id="RHEA-COMP:10700"/>
        <dbReference type="Rhea" id="RHEA-COMP:12313"/>
        <dbReference type="Rhea" id="RHEA-COMP:12314"/>
        <dbReference type="ChEBI" id="CHEBI:15377"/>
        <dbReference type="ChEBI" id="CHEBI:16044"/>
        <dbReference type="ChEBI" id="CHEBI:29950"/>
        <dbReference type="ChEBI" id="CHEBI:45764"/>
        <dbReference type="ChEBI" id="CHEBI:50058"/>
        <dbReference type="EC" id="1.8.4.12"/>
    </reaction>
</comment>
<feature type="binding site" evidence="6">
    <location>
        <position position="51"/>
    </location>
    <ligand>
        <name>Zn(2+)</name>
        <dbReference type="ChEBI" id="CHEBI:29105"/>
    </ligand>
</feature>
<reference evidence="8 9" key="1">
    <citation type="journal article" date="2013" name="PLoS ONE">
        <title>Cultivation and Complete Genome Sequencing of Gloeobacter kilaueensis sp. nov., from a Lava Cave in Kilauea Caldera, Hawai'i.</title>
        <authorList>
            <person name="Saw J.H."/>
            <person name="Schatz M."/>
            <person name="Brown M.V."/>
            <person name="Kunkel D.D."/>
            <person name="Foster J.S."/>
            <person name="Shick H."/>
            <person name="Christensen S."/>
            <person name="Hou S."/>
            <person name="Wan X."/>
            <person name="Donachie S.P."/>
        </authorList>
    </citation>
    <scope>NUCLEOTIDE SEQUENCE [LARGE SCALE GENOMIC DNA]</scope>
    <source>
        <strain evidence="9">JS</strain>
    </source>
</reference>
<name>U5QIM2_GLOK1</name>
<feature type="active site" description="Nucleophile" evidence="6">
    <location>
        <position position="123"/>
    </location>
</feature>
<comment type="cofactor">
    <cofactor evidence="6">
        <name>Zn(2+)</name>
        <dbReference type="ChEBI" id="CHEBI:29105"/>
    </cofactor>
    <text evidence="6">Binds 1 zinc ion per subunit. The zinc ion is important for the structural integrity of the protein.</text>
</comment>
<feature type="domain" description="MsrB" evidence="7">
    <location>
        <begin position="12"/>
        <end position="134"/>
    </location>
</feature>
<dbReference type="InterPro" id="IPR002579">
    <property type="entry name" value="Met_Sox_Rdtase_MsrB_dom"/>
</dbReference>
<evidence type="ECO:0000313" key="8">
    <source>
        <dbReference type="EMBL" id="AGY57459.1"/>
    </source>
</evidence>
<dbReference type="GO" id="GO:0008270">
    <property type="term" value="F:zinc ion binding"/>
    <property type="evidence" value="ECO:0007669"/>
    <property type="project" value="UniProtKB-UniRule"/>
</dbReference>
<dbReference type="InterPro" id="IPR028427">
    <property type="entry name" value="Met_Sox_Rdtase_MsrB"/>
</dbReference>
<dbReference type="eggNOG" id="COG0229">
    <property type="taxonomic scope" value="Bacteria"/>
</dbReference>
<dbReference type="FunFam" id="2.170.150.20:FF:000001">
    <property type="entry name" value="Peptide methionine sulfoxide reductase MsrB"/>
    <property type="match status" value="1"/>
</dbReference>
<dbReference type="Pfam" id="PF01641">
    <property type="entry name" value="SelR"/>
    <property type="match status" value="1"/>
</dbReference>
<keyword evidence="4 6" id="KW-0560">Oxidoreductase</keyword>
<dbReference type="NCBIfam" id="TIGR00357">
    <property type="entry name" value="peptide-methionine (R)-S-oxide reductase MsrB"/>
    <property type="match status" value="1"/>
</dbReference>
<keyword evidence="3 6" id="KW-0862">Zinc</keyword>
<dbReference type="PANTHER" id="PTHR10173">
    <property type="entry name" value="METHIONINE SULFOXIDE REDUCTASE"/>
    <property type="match status" value="1"/>
</dbReference>
<dbReference type="SUPFAM" id="SSF51316">
    <property type="entry name" value="Mss4-like"/>
    <property type="match status" value="1"/>
</dbReference>
<evidence type="ECO:0000256" key="2">
    <source>
        <dbReference type="ARBA" id="ARBA00022723"/>
    </source>
</evidence>
<evidence type="ECO:0000259" key="7">
    <source>
        <dbReference type="PROSITE" id="PS51790"/>
    </source>
</evidence>
<dbReference type="Gene3D" id="2.170.150.20">
    <property type="entry name" value="Peptide methionine sulfoxide reductase"/>
    <property type="match status" value="1"/>
</dbReference>
<dbReference type="GO" id="GO:0030091">
    <property type="term" value="P:protein repair"/>
    <property type="evidence" value="ECO:0007669"/>
    <property type="project" value="InterPro"/>
</dbReference>
<dbReference type="EC" id="1.8.4.12" evidence="6"/>
<dbReference type="InterPro" id="IPR011057">
    <property type="entry name" value="Mss4-like_sf"/>
</dbReference>